<sequence length="165" mass="18334">MNEATETLLHEAVERLQAAIRSRDCPAVVALHGQRRLLLSDYDYLRDAATAHAFEHRAAEKAREIKATRWVIVVPQVWLATDTGISARAVSNLPLRDGENEVISWTAFDADDGVDYGFVPYTRRPNGSPVFDEPKIFTEPVRPHAQMPGITLLRGLNDGTDPTAD</sequence>
<accession>A0ABU2LLT9</accession>
<dbReference type="Proteomes" id="UP001183420">
    <property type="component" value="Unassembled WGS sequence"/>
</dbReference>
<evidence type="ECO:0000313" key="1">
    <source>
        <dbReference type="EMBL" id="MDT0318541.1"/>
    </source>
</evidence>
<reference evidence="2" key="1">
    <citation type="submission" date="2023-07" db="EMBL/GenBank/DDBJ databases">
        <title>30 novel species of actinomycetes from the DSMZ collection.</title>
        <authorList>
            <person name="Nouioui I."/>
        </authorList>
    </citation>
    <scope>NUCLEOTIDE SEQUENCE [LARGE SCALE GENOMIC DNA]</scope>
    <source>
        <strain evidence="2">DSM 44918</strain>
    </source>
</reference>
<dbReference type="RefSeq" id="WP_311597288.1">
    <property type="nucleotide sequence ID" value="NZ_JAVREM010000007.1"/>
</dbReference>
<evidence type="ECO:0000313" key="2">
    <source>
        <dbReference type="Proteomes" id="UP001183420"/>
    </source>
</evidence>
<protein>
    <recommendedName>
        <fullName evidence="3">Immunity protein 35 domain-containing protein</fullName>
    </recommendedName>
</protein>
<keyword evidence="2" id="KW-1185">Reference proteome</keyword>
<evidence type="ECO:0008006" key="3">
    <source>
        <dbReference type="Google" id="ProtNLM"/>
    </source>
</evidence>
<dbReference type="EMBL" id="JAVREM010000007">
    <property type="protein sequence ID" value="MDT0318541.1"/>
    <property type="molecule type" value="Genomic_DNA"/>
</dbReference>
<name>A0ABU2LLT9_9ACTN</name>
<gene>
    <name evidence="1" type="ORF">RNC47_09360</name>
</gene>
<organism evidence="1 2">
    <name type="scientific">Streptomyces millisiae</name>
    <dbReference type="NCBI Taxonomy" id="3075542"/>
    <lineage>
        <taxon>Bacteria</taxon>
        <taxon>Bacillati</taxon>
        <taxon>Actinomycetota</taxon>
        <taxon>Actinomycetes</taxon>
        <taxon>Kitasatosporales</taxon>
        <taxon>Streptomycetaceae</taxon>
        <taxon>Streptomyces</taxon>
    </lineage>
</organism>
<comment type="caution">
    <text evidence="1">The sequence shown here is derived from an EMBL/GenBank/DDBJ whole genome shotgun (WGS) entry which is preliminary data.</text>
</comment>
<proteinExistence type="predicted"/>